<keyword evidence="4 13" id="KW-0328">Glycosyltransferase</keyword>
<keyword evidence="6 13" id="KW-0812">Transmembrane</keyword>
<dbReference type="GO" id="GO:0006629">
    <property type="term" value="P:lipid metabolic process"/>
    <property type="evidence" value="ECO:0007669"/>
    <property type="project" value="UniProtKB-KW"/>
</dbReference>
<proteinExistence type="inferred from homology"/>
<dbReference type="PANTHER" id="PTHR11214:SF387">
    <property type="entry name" value="HEXOSYLTRANSFERASE"/>
    <property type="match status" value="1"/>
</dbReference>
<evidence type="ECO:0000313" key="14">
    <source>
        <dbReference type="EMBL" id="PIO14624.1"/>
    </source>
</evidence>
<evidence type="ECO:0000256" key="8">
    <source>
        <dbReference type="ARBA" id="ARBA00022989"/>
    </source>
</evidence>
<keyword evidence="9 13" id="KW-0333">Golgi apparatus</keyword>
<evidence type="ECO:0000313" key="15">
    <source>
        <dbReference type="Proteomes" id="UP000228934"/>
    </source>
</evidence>
<evidence type="ECO:0000256" key="1">
    <source>
        <dbReference type="ARBA" id="ARBA00004323"/>
    </source>
</evidence>
<dbReference type="Proteomes" id="UP000228934">
    <property type="component" value="Unassembled WGS sequence"/>
</dbReference>
<dbReference type="FunFam" id="3.90.550.50:FF:000001">
    <property type="entry name" value="Hexosyltransferase"/>
    <property type="match status" value="1"/>
</dbReference>
<name>A0A2G9QG98_AQUCT</name>
<evidence type="ECO:0000256" key="3">
    <source>
        <dbReference type="ARBA" id="ARBA00008661"/>
    </source>
</evidence>
<feature type="non-terminal residue" evidence="14">
    <location>
        <position position="1"/>
    </location>
</feature>
<organism evidence="14 15">
    <name type="scientific">Aquarana catesbeiana</name>
    <name type="common">American bullfrog</name>
    <name type="synonym">Rana catesbeiana</name>
    <dbReference type="NCBI Taxonomy" id="8400"/>
    <lineage>
        <taxon>Eukaryota</taxon>
        <taxon>Metazoa</taxon>
        <taxon>Chordata</taxon>
        <taxon>Craniata</taxon>
        <taxon>Vertebrata</taxon>
        <taxon>Euteleostomi</taxon>
        <taxon>Amphibia</taxon>
        <taxon>Batrachia</taxon>
        <taxon>Anura</taxon>
        <taxon>Neobatrachia</taxon>
        <taxon>Ranoidea</taxon>
        <taxon>Ranidae</taxon>
        <taxon>Aquarana</taxon>
    </lineage>
</organism>
<dbReference type="EMBL" id="KV998684">
    <property type="protein sequence ID" value="PIO14624.1"/>
    <property type="molecule type" value="Genomic_DNA"/>
</dbReference>
<dbReference type="Gene3D" id="3.90.550.50">
    <property type="match status" value="1"/>
</dbReference>
<keyword evidence="11 13" id="KW-0472">Membrane</keyword>
<evidence type="ECO:0000256" key="7">
    <source>
        <dbReference type="ARBA" id="ARBA00022968"/>
    </source>
</evidence>
<feature type="transmembrane region" description="Helical" evidence="13">
    <location>
        <begin position="18"/>
        <end position="38"/>
    </location>
</feature>
<evidence type="ECO:0000256" key="10">
    <source>
        <dbReference type="ARBA" id="ARBA00023098"/>
    </source>
</evidence>
<dbReference type="GO" id="GO:0030311">
    <property type="term" value="P:poly-N-acetyllactosamine biosynthetic process"/>
    <property type="evidence" value="ECO:0007669"/>
    <property type="project" value="TreeGrafter"/>
</dbReference>
<comment type="subcellular location">
    <subcellularLocation>
        <location evidence="1 13">Golgi apparatus membrane</location>
        <topology evidence="1 13">Single-pass type II membrane protein</topology>
    </subcellularLocation>
</comment>
<keyword evidence="8 13" id="KW-1133">Transmembrane helix</keyword>
<dbReference type="EC" id="2.4.1.-" evidence="13"/>
<evidence type="ECO:0000256" key="5">
    <source>
        <dbReference type="ARBA" id="ARBA00022679"/>
    </source>
</evidence>
<gene>
    <name evidence="14" type="ORF">AB205_0040040</name>
</gene>
<dbReference type="GO" id="GO:0016262">
    <property type="term" value="F:protein N-acetylglucosaminyltransferase activity"/>
    <property type="evidence" value="ECO:0007669"/>
    <property type="project" value="TreeGrafter"/>
</dbReference>
<dbReference type="Pfam" id="PF01762">
    <property type="entry name" value="Galactosyl_T"/>
    <property type="match status" value="1"/>
</dbReference>
<sequence length="360" mass="41578">SKYIPGASKQKGTMRRKGILISASLFSIMTFLVSRWFIMNTRDIPRRIRLAPTPARTPLPIMRQSVTVSSGTYTYHLNLTRFEAEFPYLQSYHCTLIQEPNQEEQGATKQKLLILAVKSQPSTGTRRSELRKTWAKEREINGYRVKPLFLLGKTNVKGHMEMAKRESQEYGDILQWDMTEGHHNLSLKERCFLEWLYLKSPPVDHIFKVDDDEFVNPDVIVQYITEYGSPNTIHGFHYHRPPVLRGTKYSISKNLYPQQYYPGFVSGGGFLFPGASVNGLYNASLLLPVFPLDDVYFGFLTVAANLTFRHDRRFYVRGLKYDVCRYKEALVVHGINAKFMTLIWQEVQNSECHKVEVTSS</sequence>
<dbReference type="PANTHER" id="PTHR11214">
    <property type="entry name" value="BETA-1,3-N-ACETYLGLUCOSAMINYLTRANSFERASE"/>
    <property type="match status" value="1"/>
</dbReference>
<keyword evidence="5" id="KW-0808">Transferase</keyword>
<protein>
    <recommendedName>
        <fullName evidence="13">Hexosyltransferase</fullName>
        <ecNumber evidence="13">2.4.1.-</ecNumber>
    </recommendedName>
</protein>
<evidence type="ECO:0000256" key="6">
    <source>
        <dbReference type="ARBA" id="ARBA00022692"/>
    </source>
</evidence>
<evidence type="ECO:0000256" key="9">
    <source>
        <dbReference type="ARBA" id="ARBA00023034"/>
    </source>
</evidence>
<dbReference type="OrthoDB" id="5957813at2759"/>
<evidence type="ECO:0000256" key="4">
    <source>
        <dbReference type="ARBA" id="ARBA00022676"/>
    </source>
</evidence>
<evidence type="ECO:0000256" key="13">
    <source>
        <dbReference type="RuleBase" id="RU363063"/>
    </source>
</evidence>
<reference evidence="15" key="1">
    <citation type="journal article" date="2017" name="Nat. Commun.">
        <title>The North American bullfrog draft genome provides insight into hormonal regulation of long noncoding RNA.</title>
        <authorList>
            <person name="Hammond S.A."/>
            <person name="Warren R.L."/>
            <person name="Vandervalk B.P."/>
            <person name="Kucuk E."/>
            <person name="Khan H."/>
            <person name="Gibb E.A."/>
            <person name="Pandoh P."/>
            <person name="Kirk H."/>
            <person name="Zhao Y."/>
            <person name="Jones M."/>
            <person name="Mungall A.J."/>
            <person name="Coope R."/>
            <person name="Pleasance S."/>
            <person name="Moore R.A."/>
            <person name="Holt R.A."/>
            <person name="Round J.M."/>
            <person name="Ohora S."/>
            <person name="Walle B.V."/>
            <person name="Veldhoen N."/>
            <person name="Helbing C.C."/>
            <person name="Birol I."/>
        </authorList>
    </citation>
    <scope>NUCLEOTIDE SEQUENCE [LARGE SCALE GENOMIC DNA]</scope>
</reference>
<evidence type="ECO:0000256" key="12">
    <source>
        <dbReference type="ARBA" id="ARBA00023180"/>
    </source>
</evidence>
<dbReference type="InterPro" id="IPR002659">
    <property type="entry name" value="Glyco_trans_31"/>
</dbReference>
<keyword evidence="15" id="KW-1185">Reference proteome</keyword>
<dbReference type="AlphaFoldDB" id="A0A2G9QG98"/>
<comment type="similarity">
    <text evidence="3 13">Belongs to the glycosyltransferase 31 family.</text>
</comment>
<keyword evidence="10" id="KW-0443">Lipid metabolism</keyword>
<keyword evidence="12" id="KW-0325">Glycoprotein</keyword>
<evidence type="ECO:0000256" key="2">
    <source>
        <dbReference type="ARBA" id="ARBA00004922"/>
    </source>
</evidence>
<evidence type="ECO:0000256" key="11">
    <source>
        <dbReference type="ARBA" id="ARBA00023136"/>
    </source>
</evidence>
<accession>A0A2G9QG98</accession>
<dbReference type="GO" id="GO:0006493">
    <property type="term" value="P:protein O-linked glycosylation"/>
    <property type="evidence" value="ECO:0007669"/>
    <property type="project" value="TreeGrafter"/>
</dbReference>
<keyword evidence="7 13" id="KW-0735">Signal-anchor</keyword>
<comment type="pathway">
    <text evidence="2">Protein modification; protein glycosylation.</text>
</comment>
<dbReference type="GO" id="GO:0000139">
    <property type="term" value="C:Golgi membrane"/>
    <property type="evidence" value="ECO:0007669"/>
    <property type="project" value="UniProtKB-SubCell"/>
</dbReference>